<organism evidence="2 3">
    <name type="scientific">Ataeniobius toweri</name>
    <dbReference type="NCBI Taxonomy" id="208326"/>
    <lineage>
        <taxon>Eukaryota</taxon>
        <taxon>Metazoa</taxon>
        <taxon>Chordata</taxon>
        <taxon>Craniata</taxon>
        <taxon>Vertebrata</taxon>
        <taxon>Euteleostomi</taxon>
        <taxon>Actinopterygii</taxon>
        <taxon>Neopterygii</taxon>
        <taxon>Teleostei</taxon>
        <taxon>Neoteleostei</taxon>
        <taxon>Acanthomorphata</taxon>
        <taxon>Ovalentaria</taxon>
        <taxon>Atherinomorphae</taxon>
        <taxon>Cyprinodontiformes</taxon>
        <taxon>Goodeidae</taxon>
        <taxon>Ataeniobius</taxon>
    </lineage>
</organism>
<name>A0ABU7BJA6_9TELE</name>
<evidence type="ECO:0000256" key="1">
    <source>
        <dbReference type="SAM" id="MobiDB-lite"/>
    </source>
</evidence>
<feature type="compositionally biased region" description="Polar residues" evidence="1">
    <location>
        <begin position="1"/>
        <end position="35"/>
    </location>
</feature>
<feature type="region of interest" description="Disordered" evidence="1">
    <location>
        <begin position="1"/>
        <end position="36"/>
    </location>
</feature>
<comment type="caution">
    <text evidence="2">The sequence shown here is derived from an EMBL/GenBank/DDBJ whole genome shotgun (WGS) entry which is preliminary data.</text>
</comment>
<dbReference type="EMBL" id="JAHUTI010055036">
    <property type="protein sequence ID" value="MED6250145.1"/>
    <property type="molecule type" value="Genomic_DNA"/>
</dbReference>
<dbReference type="Proteomes" id="UP001345963">
    <property type="component" value="Unassembled WGS sequence"/>
</dbReference>
<sequence length="105" mass="11629">MAANSSLGFSSGDQNSGCHQLMQNMQVPKKQSSPRPSRFLHHNIFLKCYVRFTPEVTGHSPSRNVPILSGQSKEYFLNSLGNNRKMYLYLSSSASSGTGSQEQQT</sequence>
<accession>A0ABU7BJA6</accession>
<evidence type="ECO:0000313" key="2">
    <source>
        <dbReference type="EMBL" id="MED6250145.1"/>
    </source>
</evidence>
<proteinExistence type="predicted"/>
<reference evidence="2 3" key="1">
    <citation type="submission" date="2021-07" db="EMBL/GenBank/DDBJ databases">
        <authorList>
            <person name="Palmer J.M."/>
        </authorList>
    </citation>
    <scope>NUCLEOTIDE SEQUENCE [LARGE SCALE GENOMIC DNA]</scope>
    <source>
        <strain evidence="2 3">AT_MEX2019</strain>
        <tissue evidence="2">Muscle</tissue>
    </source>
</reference>
<keyword evidence="3" id="KW-1185">Reference proteome</keyword>
<evidence type="ECO:0000313" key="3">
    <source>
        <dbReference type="Proteomes" id="UP001345963"/>
    </source>
</evidence>
<protein>
    <submittedName>
        <fullName evidence="2">Uncharacterized protein</fullName>
    </submittedName>
</protein>
<gene>
    <name evidence="2" type="ORF">ATANTOWER_025382</name>
</gene>